<feature type="domain" description="Thioredoxin" evidence="2">
    <location>
        <begin position="29"/>
        <end position="160"/>
    </location>
</feature>
<dbReference type="Gene3D" id="3.40.30.10">
    <property type="entry name" value="Glutaredoxin"/>
    <property type="match status" value="1"/>
</dbReference>
<evidence type="ECO:0000313" key="4">
    <source>
        <dbReference type="Proteomes" id="UP000179018"/>
    </source>
</evidence>
<evidence type="ECO:0000256" key="1">
    <source>
        <dbReference type="SAM" id="Phobius"/>
    </source>
</evidence>
<comment type="caution">
    <text evidence="3">The sequence shown here is derived from an EMBL/GenBank/DDBJ whole genome shotgun (WGS) entry which is preliminary data.</text>
</comment>
<dbReference type="PROSITE" id="PS51352">
    <property type="entry name" value="THIOREDOXIN_2"/>
    <property type="match status" value="1"/>
</dbReference>
<sequence length="160" mass="18015">MRGIYIVIGIILLLTLGIVGFSLFNQRTSQTSSESTAIQAGQDQNSGSAALDLSDQYIVYSKEAFESNSNKKRVLFFYANWCPTCRPADANFSSNISKIPEDVVLIRVNYNDSETDQEEKDLAEKYQVTYQHTFVQIDEEGNVVTKWNGGQINELLENIK</sequence>
<dbReference type="InterPro" id="IPR036249">
    <property type="entry name" value="Thioredoxin-like_sf"/>
</dbReference>
<gene>
    <name evidence="3" type="ORF">A3A75_02090</name>
</gene>
<organism evidence="3 4">
    <name type="scientific">Candidatus Woesebacteria bacterium RIFCSPLOWO2_01_FULL_39_10</name>
    <dbReference type="NCBI Taxonomy" id="1802516"/>
    <lineage>
        <taxon>Bacteria</taxon>
        <taxon>Candidatus Woeseibacteriota</taxon>
    </lineage>
</organism>
<dbReference type="STRING" id="1802516.A3A75_02090"/>
<dbReference type="Pfam" id="PF00085">
    <property type="entry name" value="Thioredoxin"/>
    <property type="match status" value="1"/>
</dbReference>
<dbReference type="Proteomes" id="UP000179018">
    <property type="component" value="Unassembled WGS sequence"/>
</dbReference>
<dbReference type="CDD" id="cd02947">
    <property type="entry name" value="TRX_family"/>
    <property type="match status" value="1"/>
</dbReference>
<protein>
    <recommendedName>
        <fullName evidence="2">Thioredoxin domain-containing protein</fullName>
    </recommendedName>
</protein>
<keyword evidence="1" id="KW-1133">Transmembrane helix</keyword>
<keyword evidence="1" id="KW-0812">Transmembrane</keyword>
<evidence type="ECO:0000259" key="2">
    <source>
        <dbReference type="PROSITE" id="PS51352"/>
    </source>
</evidence>
<proteinExistence type="predicted"/>
<keyword evidence="1" id="KW-0472">Membrane</keyword>
<dbReference type="EMBL" id="MGHC01000017">
    <property type="protein sequence ID" value="OGM59723.1"/>
    <property type="molecule type" value="Genomic_DNA"/>
</dbReference>
<feature type="transmembrane region" description="Helical" evidence="1">
    <location>
        <begin position="6"/>
        <end position="24"/>
    </location>
</feature>
<name>A0A1F8B6R9_9BACT</name>
<evidence type="ECO:0000313" key="3">
    <source>
        <dbReference type="EMBL" id="OGM59723.1"/>
    </source>
</evidence>
<accession>A0A1F8B6R9</accession>
<reference evidence="3 4" key="1">
    <citation type="journal article" date="2016" name="Nat. Commun.">
        <title>Thousands of microbial genomes shed light on interconnected biogeochemical processes in an aquifer system.</title>
        <authorList>
            <person name="Anantharaman K."/>
            <person name="Brown C.T."/>
            <person name="Hug L.A."/>
            <person name="Sharon I."/>
            <person name="Castelle C.J."/>
            <person name="Probst A.J."/>
            <person name="Thomas B.C."/>
            <person name="Singh A."/>
            <person name="Wilkins M.J."/>
            <person name="Karaoz U."/>
            <person name="Brodie E.L."/>
            <person name="Williams K.H."/>
            <person name="Hubbard S.S."/>
            <person name="Banfield J.F."/>
        </authorList>
    </citation>
    <scope>NUCLEOTIDE SEQUENCE [LARGE SCALE GENOMIC DNA]</scope>
</reference>
<dbReference type="SUPFAM" id="SSF52833">
    <property type="entry name" value="Thioredoxin-like"/>
    <property type="match status" value="1"/>
</dbReference>
<dbReference type="AlphaFoldDB" id="A0A1F8B6R9"/>
<dbReference type="InterPro" id="IPR013766">
    <property type="entry name" value="Thioredoxin_domain"/>
</dbReference>